<feature type="domain" description="Nucleoside transporter/FeoB GTPase Gate" evidence="2">
    <location>
        <begin position="227"/>
        <end position="322"/>
    </location>
</feature>
<name>A0ABQ1FXG8_9BACL</name>
<feature type="transmembrane region" description="Helical" evidence="1">
    <location>
        <begin position="387"/>
        <end position="408"/>
    </location>
</feature>
<dbReference type="EMBL" id="BMEX01000001">
    <property type="protein sequence ID" value="GGA33328.1"/>
    <property type="molecule type" value="Genomic_DNA"/>
</dbReference>
<dbReference type="RefSeq" id="WP_229735801.1">
    <property type="nucleotide sequence ID" value="NZ_BMEX01000001.1"/>
</dbReference>
<feature type="transmembrane region" description="Helical" evidence="1">
    <location>
        <begin position="51"/>
        <end position="77"/>
    </location>
</feature>
<comment type="caution">
    <text evidence="3">The sequence shown here is derived from an EMBL/GenBank/DDBJ whole genome shotgun (WGS) entry which is preliminary data.</text>
</comment>
<evidence type="ECO:0000256" key="1">
    <source>
        <dbReference type="SAM" id="Phobius"/>
    </source>
</evidence>
<evidence type="ECO:0000313" key="3">
    <source>
        <dbReference type="EMBL" id="GGA33328.1"/>
    </source>
</evidence>
<sequence>MEPMNHPFQNHFRSLTLGGVALFLVGSLILFPEQAFNSSLKGLKTWWDIVFPALLPFFIASEILMGFGVVHFLGVLLEPLMRPLFRVPGAAGFVMAMGLASGYPIGAKLTARLREQNLITRSEGERLVSFTNTADPLFMFGAVAVGFFHDVSLGVIIAIAHYTSSLLLGILMRFHDPQGSTTPVPAKDQTHFLIRAYREMHQARLKDGRSLGELMGDAITSSINTLMVVGGFIMMFSVIIEVLGQVGITEWLAAGISHLFSLLRIPGELASPVISGLFEITLGAQVASQVPNTVHLAYKIAIVGTVTAWSGLSVHAQVASILSRTDIRYAPYGIARLIHGILAGWITLLIWNPVEQYILYSDAAVPAFLRQLPETGWHGLAERVSYLGWRAILLLGILALIGVGIQFLRHFRTERTH</sequence>
<feature type="domain" description="Nucleoside transporter/FeoB GTPase Gate" evidence="2">
    <location>
        <begin position="50"/>
        <end position="129"/>
    </location>
</feature>
<dbReference type="NCBIfam" id="TIGR02871">
    <property type="entry name" value="spore_ylbJ"/>
    <property type="match status" value="1"/>
</dbReference>
<feature type="transmembrane region" description="Helical" evidence="1">
    <location>
        <begin position="137"/>
        <end position="163"/>
    </location>
</feature>
<evidence type="ECO:0000313" key="4">
    <source>
        <dbReference type="Proteomes" id="UP000617979"/>
    </source>
</evidence>
<dbReference type="InterPro" id="IPR014226">
    <property type="entry name" value="Spore_IM_YlbJ"/>
</dbReference>
<keyword evidence="1" id="KW-0812">Transmembrane</keyword>
<accession>A0ABQ1FXG8</accession>
<evidence type="ECO:0000259" key="2">
    <source>
        <dbReference type="Pfam" id="PF07670"/>
    </source>
</evidence>
<keyword evidence="1" id="KW-0472">Membrane</keyword>
<keyword evidence="1" id="KW-1133">Transmembrane helix</keyword>
<gene>
    <name evidence="3" type="ORF">GCM10007416_02550</name>
</gene>
<protein>
    <submittedName>
        <fullName evidence="3">Sporulation integral membrane protein YlbJ</fullName>
    </submittedName>
</protein>
<organism evidence="3 4">
    <name type="scientific">Kroppenstedtia guangzhouensis</name>
    <dbReference type="NCBI Taxonomy" id="1274356"/>
    <lineage>
        <taxon>Bacteria</taxon>
        <taxon>Bacillati</taxon>
        <taxon>Bacillota</taxon>
        <taxon>Bacilli</taxon>
        <taxon>Bacillales</taxon>
        <taxon>Thermoactinomycetaceae</taxon>
        <taxon>Kroppenstedtia</taxon>
    </lineage>
</organism>
<keyword evidence="4" id="KW-1185">Reference proteome</keyword>
<dbReference type="Proteomes" id="UP000617979">
    <property type="component" value="Unassembled WGS sequence"/>
</dbReference>
<feature type="transmembrane region" description="Helical" evidence="1">
    <location>
        <begin position="84"/>
        <end position="105"/>
    </location>
</feature>
<dbReference type="InterPro" id="IPR011642">
    <property type="entry name" value="Gate_dom"/>
</dbReference>
<proteinExistence type="predicted"/>
<feature type="transmembrane region" description="Helical" evidence="1">
    <location>
        <begin position="12"/>
        <end position="31"/>
    </location>
</feature>
<feature type="transmembrane region" description="Helical" evidence="1">
    <location>
        <begin position="300"/>
        <end position="322"/>
    </location>
</feature>
<feature type="transmembrane region" description="Helical" evidence="1">
    <location>
        <begin position="334"/>
        <end position="351"/>
    </location>
</feature>
<reference evidence="4" key="1">
    <citation type="journal article" date="2019" name="Int. J. Syst. Evol. Microbiol.">
        <title>The Global Catalogue of Microorganisms (GCM) 10K type strain sequencing project: providing services to taxonomists for standard genome sequencing and annotation.</title>
        <authorList>
            <consortium name="The Broad Institute Genomics Platform"/>
            <consortium name="The Broad Institute Genome Sequencing Center for Infectious Disease"/>
            <person name="Wu L."/>
            <person name="Ma J."/>
        </authorList>
    </citation>
    <scope>NUCLEOTIDE SEQUENCE [LARGE SCALE GENOMIC DNA]</scope>
    <source>
        <strain evidence="4">CGMCC 1.12404</strain>
    </source>
</reference>
<dbReference type="Pfam" id="PF07670">
    <property type="entry name" value="Gate"/>
    <property type="match status" value="2"/>
</dbReference>